<dbReference type="EMBL" id="BMYJ01000015">
    <property type="protein sequence ID" value="GHC66958.1"/>
    <property type="molecule type" value="Genomic_DNA"/>
</dbReference>
<accession>A0A918TXU1</accession>
<protein>
    <recommendedName>
        <fullName evidence="3">Calcium-binding protein</fullName>
    </recommendedName>
</protein>
<sequence>MTLFKPGSILTPDVALTLPVDGDDAIIRKGVTLIATNDNAVEGAGNGHAVTVAGTIHATNGNGVQLGDDASNMGNSLMVKVGGFVGGSTTSFAAGAVIYGSGQVLQNAGTILGAFGVVFGVDAGPQAILTNSGTISGNIGVMRSSSDGIGRLVNTGSIYGVSLSFAGASFGPVIPARDIIINSGLMRGDIDFSAGNDLYEARGKGRVVGTIYGEDGDDVFRPGQRAETFNGGSGNDMLDLSKSTVGINVSLNGTGVNTGITAGDSYTSIEKIKGTAFNDTLRGSSGPETLMGGSGDDRLIGGNGFNHLIGGAGADTISGGSDTDIFYFKSTTDFGDTITNFDGAEDILYLTFNFAGKTGFSPTAAQFRARADNVAQDADDRFIFRTTDKSLWFDADGAGGQAAVLIVDLQQNATLTRDDITYVLT</sequence>
<dbReference type="SUPFAM" id="SSF51120">
    <property type="entry name" value="beta-Roll"/>
    <property type="match status" value="1"/>
</dbReference>
<comment type="caution">
    <text evidence="1">The sequence shown here is derived from an EMBL/GenBank/DDBJ whole genome shotgun (WGS) entry which is preliminary data.</text>
</comment>
<evidence type="ECO:0000313" key="2">
    <source>
        <dbReference type="Proteomes" id="UP000638981"/>
    </source>
</evidence>
<gene>
    <name evidence="1" type="ORF">GCM10007315_34860</name>
</gene>
<proteinExistence type="predicted"/>
<evidence type="ECO:0000313" key="1">
    <source>
        <dbReference type="EMBL" id="GHC66958.1"/>
    </source>
</evidence>
<organism evidence="1 2">
    <name type="scientific">Neogemmobacter tilapiae</name>
    <dbReference type="NCBI Taxonomy" id="875041"/>
    <lineage>
        <taxon>Bacteria</taxon>
        <taxon>Pseudomonadati</taxon>
        <taxon>Pseudomonadota</taxon>
        <taxon>Alphaproteobacteria</taxon>
        <taxon>Rhodobacterales</taxon>
        <taxon>Paracoccaceae</taxon>
        <taxon>Neogemmobacter</taxon>
    </lineage>
</organism>
<reference evidence="1" key="2">
    <citation type="submission" date="2020-09" db="EMBL/GenBank/DDBJ databases">
        <authorList>
            <person name="Sun Q."/>
            <person name="Kim S."/>
        </authorList>
    </citation>
    <scope>NUCLEOTIDE SEQUENCE</scope>
    <source>
        <strain evidence="1">KCTC 23310</strain>
    </source>
</reference>
<evidence type="ECO:0008006" key="3">
    <source>
        <dbReference type="Google" id="ProtNLM"/>
    </source>
</evidence>
<reference evidence="1" key="1">
    <citation type="journal article" date="2014" name="Int. J. Syst. Evol. Microbiol.">
        <title>Complete genome sequence of Corynebacterium casei LMG S-19264T (=DSM 44701T), isolated from a smear-ripened cheese.</title>
        <authorList>
            <consortium name="US DOE Joint Genome Institute (JGI-PGF)"/>
            <person name="Walter F."/>
            <person name="Albersmeier A."/>
            <person name="Kalinowski J."/>
            <person name="Ruckert C."/>
        </authorList>
    </citation>
    <scope>NUCLEOTIDE SEQUENCE</scope>
    <source>
        <strain evidence="1">KCTC 23310</strain>
    </source>
</reference>
<name>A0A918TXU1_9RHOB</name>
<dbReference type="InterPro" id="IPR011049">
    <property type="entry name" value="Serralysin-like_metalloprot_C"/>
</dbReference>
<dbReference type="PRINTS" id="PR00313">
    <property type="entry name" value="CABNDNGRPT"/>
</dbReference>
<dbReference type="Gene3D" id="2.150.10.10">
    <property type="entry name" value="Serralysin-like metalloprotease, C-terminal"/>
    <property type="match status" value="1"/>
</dbReference>
<dbReference type="GO" id="GO:0005509">
    <property type="term" value="F:calcium ion binding"/>
    <property type="evidence" value="ECO:0007669"/>
    <property type="project" value="InterPro"/>
</dbReference>
<keyword evidence="2" id="KW-1185">Reference proteome</keyword>
<dbReference type="Proteomes" id="UP000638981">
    <property type="component" value="Unassembled WGS sequence"/>
</dbReference>
<dbReference type="Pfam" id="PF00353">
    <property type="entry name" value="HemolysinCabind"/>
    <property type="match status" value="3"/>
</dbReference>
<dbReference type="InterPro" id="IPR001343">
    <property type="entry name" value="Hemolysn_Ca-bd"/>
</dbReference>
<dbReference type="AlphaFoldDB" id="A0A918TXU1"/>
<dbReference type="RefSeq" id="WP_189413472.1">
    <property type="nucleotide sequence ID" value="NZ_BMYJ01000015.1"/>
</dbReference>